<evidence type="ECO:0000259" key="3">
    <source>
        <dbReference type="PROSITE" id="PS51278"/>
    </source>
</evidence>
<dbReference type="Proteomes" id="UP001152755">
    <property type="component" value="Unassembled WGS sequence"/>
</dbReference>
<dbReference type="InterPro" id="IPR026869">
    <property type="entry name" value="EgtC-like"/>
</dbReference>
<evidence type="ECO:0000313" key="4">
    <source>
        <dbReference type="EMBL" id="MDG3013659.1"/>
    </source>
</evidence>
<dbReference type="Gene3D" id="3.60.20.10">
    <property type="entry name" value="Glutamine Phosphoribosylpyrophosphate, subunit 1, domain 1"/>
    <property type="match status" value="1"/>
</dbReference>
<evidence type="ECO:0000256" key="2">
    <source>
        <dbReference type="SAM" id="MobiDB-lite"/>
    </source>
</evidence>
<comment type="caution">
    <text evidence="4">The sequence shown here is derived from an EMBL/GenBank/DDBJ whole genome shotgun (WGS) entry which is preliminary data.</text>
</comment>
<reference evidence="4" key="1">
    <citation type="submission" date="2022-08" db="EMBL/GenBank/DDBJ databases">
        <title>Genome analysis of Corynebacteriales strain.</title>
        <authorList>
            <person name="Lee S.D."/>
        </authorList>
    </citation>
    <scope>NUCLEOTIDE SEQUENCE</scope>
    <source>
        <strain evidence="4">D3-21</strain>
    </source>
</reference>
<keyword evidence="5" id="KW-1185">Reference proteome</keyword>
<keyword evidence="1 4" id="KW-0315">Glutamine amidotransferase</keyword>
<organism evidence="4 5">
    <name type="scientific">Speluncibacter jeojiensis</name>
    <dbReference type="NCBI Taxonomy" id="2710754"/>
    <lineage>
        <taxon>Bacteria</taxon>
        <taxon>Bacillati</taxon>
        <taxon>Actinomycetota</taxon>
        <taxon>Actinomycetes</taxon>
        <taxon>Mycobacteriales</taxon>
        <taxon>Speluncibacteraceae</taxon>
        <taxon>Speluncibacter</taxon>
    </lineage>
</organism>
<dbReference type="AlphaFoldDB" id="A0A9X4LWU5"/>
<gene>
    <name evidence="4" type="ORF">NVS88_03695</name>
</gene>
<protein>
    <submittedName>
        <fullName evidence="4">Class II glutamine amidotransferase</fullName>
    </submittedName>
</protein>
<dbReference type="CDD" id="cd01908">
    <property type="entry name" value="YafJ"/>
    <property type="match status" value="1"/>
</dbReference>
<name>A0A9X4LWU5_9ACTN</name>
<dbReference type="EMBL" id="JANRHA010000002">
    <property type="protein sequence ID" value="MDG3013659.1"/>
    <property type="molecule type" value="Genomic_DNA"/>
</dbReference>
<feature type="region of interest" description="Disordered" evidence="2">
    <location>
        <begin position="28"/>
        <end position="52"/>
    </location>
</feature>
<dbReference type="InterPro" id="IPR029055">
    <property type="entry name" value="Ntn_hydrolases_N"/>
</dbReference>
<dbReference type="PROSITE" id="PS51278">
    <property type="entry name" value="GATASE_TYPE_2"/>
    <property type="match status" value="1"/>
</dbReference>
<dbReference type="RefSeq" id="WP_277833057.1">
    <property type="nucleotide sequence ID" value="NZ_JAAIVF010000003.1"/>
</dbReference>
<dbReference type="PANTHER" id="PTHR42824">
    <property type="entry name" value="GLUTAMINE AMIDOTRANSFERASE"/>
    <property type="match status" value="1"/>
</dbReference>
<feature type="domain" description="Glutamine amidotransferase type-2" evidence="3">
    <location>
        <begin position="2"/>
        <end position="256"/>
    </location>
</feature>
<dbReference type="InterPro" id="IPR017932">
    <property type="entry name" value="GATase_2_dom"/>
</dbReference>
<proteinExistence type="predicted"/>
<dbReference type="Pfam" id="PF13230">
    <property type="entry name" value="GATase_4"/>
    <property type="match status" value="1"/>
</dbReference>
<sequence length="289" mass="31823">MCRLFALSAAPRRVHATFWLLEAPDSLAQQSRREPDGTGLGTFTPEGEPLVEKQPLAAYADRRFAEEAKDRESMTFLAHIRYASTGAVEPRNTHPFEQHGRLFAHNGVIADLPTLDDELGEYRSMVHGDTDSERLFALITKRIDANDGDVGAGIAAAASWVADTIPVFSLNLIVTTATEMWALRYPDTHGLFVLPRVPGGPHGDRHLDQASTAGRIRARSGPLSSRGAVVVASERMDEDPDWREVRSGELLHVDSHRKLTSTMILDRPPRRRMTLDDLGDRAAASQTAV</sequence>
<dbReference type="PANTHER" id="PTHR42824:SF1">
    <property type="entry name" value="GLUTAMINE AMIDOTRANSFERASE YAFJ-RELATED"/>
    <property type="match status" value="1"/>
</dbReference>
<dbReference type="SUPFAM" id="SSF56235">
    <property type="entry name" value="N-terminal nucleophile aminohydrolases (Ntn hydrolases)"/>
    <property type="match status" value="1"/>
</dbReference>
<evidence type="ECO:0000313" key="5">
    <source>
        <dbReference type="Proteomes" id="UP001152755"/>
    </source>
</evidence>
<evidence type="ECO:0000256" key="1">
    <source>
        <dbReference type="ARBA" id="ARBA00022962"/>
    </source>
</evidence>
<accession>A0A9X4LWU5</accession>